<dbReference type="InterPro" id="IPR046885">
    <property type="entry name" value="MnmA-like_C"/>
</dbReference>
<evidence type="ECO:0000256" key="10">
    <source>
        <dbReference type="ARBA" id="ARBA00023157"/>
    </source>
</evidence>
<dbReference type="AlphaFoldDB" id="D8PUJ6"/>
<dbReference type="SUPFAM" id="SSF52402">
    <property type="entry name" value="Adenine nucleotide alpha hydrolases-like"/>
    <property type="match status" value="1"/>
</dbReference>
<keyword evidence="10" id="KW-1015">Disulfide bond</keyword>
<dbReference type="InterPro" id="IPR023382">
    <property type="entry name" value="MnmA-like_central_sf"/>
</dbReference>
<dbReference type="EC" id="2.8.1.14" evidence="3"/>
<keyword evidence="9" id="KW-0694">RNA-binding</keyword>
<sequence>MSGGVDSSVTAKLMLDQGYDVSGIYMRNWDTRDESGTDEGCEWKKDWNDVQRVDLSKEYWNRVFQPSLDAWASGVTPNPDVLCNRHVKFGALHEHMGLLAAEDTWFATGHYARKSWSNGRPTLLAGLDPVKDQSYYLASICESNLRPALFPLGTLHKSEVKRLAREFKLPVADRKESMGICFVGQKGKFKEFLSKYLEGKAGSIRSLETGEEIGGHEGLWNYTVGERARIPNMLQRWYVADKDTENNIVYVVPGPDHPALFKRSTSVDHFDWIWKDAPPEDIDSLDGLKAFVKFIYRMSPTRCTVRRQGQGVQILLDEPMRDVSLGQVAVIYHGDERRVLGCGTITYTAS</sequence>
<evidence type="ECO:0000259" key="13">
    <source>
        <dbReference type="Pfam" id="PF20259"/>
    </source>
</evidence>
<evidence type="ECO:0000256" key="9">
    <source>
        <dbReference type="ARBA" id="ARBA00022884"/>
    </source>
</evidence>
<evidence type="ECO:0000256" key="7">
    <source>
        <dbReference type="ARBA" id="ARBA00022741"/>
    </source>
</evidence>
<evidence type="ECO:0000256" key="5">
    <source>
        <dbReference type="ARBA" id="ARBA00022679"/>
    </source>
</evidence>
<evidence type="ECO:0000256" key="6">
    <source>
        <dbReference type="ARBA" id="ARBA00022694"/>
    </source>
</evidence>
<dbReference type="Proteomes" id="UP000007431">
    <property type="component" value="Unassembled WGS sequence"/>
</dbReference>
<dbReference type="NCBIfam" id="NF001138">
    <property type="entry name" value="PRK00143.1"/>
    <property type="match status" value="1"/>
</dbReference>
<feature type="domain" description="tRNA-specific 2-thiouridylase MnmA-like central" evidence="13">
    <location>
        <begin position="190"/>
        <end position="252"/>
    </location>
</feature>
<dbReference type="InterPro" id="IPR004506">
    <property type="entry name" value="MnmA-like"/>
</dbReference>
<dbReference type="Pfam" id="PF20259">
    <property type="entry name" value="tRNA_Me_trans_M"/>
    <property type="match status" value="1"/>
</dbReference>
<evidence type="ECO:0000259" key="12">
    <source>
        <dbReference type="Pfam" id="PF20258"/>
    </source>
</evidence>
<dbReference type="VEuPathDB" id="FungiDB:SCHCODRAFT_02483564"/>
<dbReference type="CDD" id="cd01998">
    <property type="entry name" value="MnmA_TRMU-like"/>
    <property type="match status" value="1"/>
</dbReference>
<dbReference type="OMA" id="PFYVWDL"/>
<keyword evidence="8" id="KW-0067">ATP-binding</keyword>
<keyword evidence="5" id="KW-0808">Transferase</keyword>
<proteinExistence type="inferred from homology"/>
<dbReference type="Gene3D" id="2.30.30.280">
    <property type="entry name" value="Adenine nucleotide alpha hydrolases-like domains"/>
    <property type="match status" value="1"/>
</dbReference>
<name>D8PUJ6_SCHCM</name>
<protein>
    <recommendedName>
        <fullName evidence="3">tRNA-5-taurinomethyluridine 2-sulfurtransferase</fullName>
        <ecNumber evidence="3">2.8.1.14</ecNumber>
    </recommendedName>
</protein>
<dbReference type="NCBIfam" id="TIGR00420">
    <property type="entry name" value="trmU"/>
    <property type="match status" value="1"/>
</dbReference>
<dbReference type="GO" id="GO:0005524">
    <property type="term" value="F:ATP binding"/>
    <property type="evidence" value="ECO:0007669"/>
    <property type="project" value="UniProtKB-KW"/>
</dbReference>
<comment type="function">
    <text evidence="1">Catalyzes the 2-thiolation of uridine at the wobble position (U34) of mitochondrial tRNA(Lys), tRNA(Glu) and tRNA(Gln). Required for the formation of 5-taurinomethyl-2-thiouridine (tm5s2U) of mitochondrial tRNA(Lys), tRNA(Glu), and tRNA(Gln) at the wobble position. ATP is required to activate the C2 atom of the wobble base.</text>
</comment>
<comment type="similarity">
    <text evidence="2">Belongs to the MnmA/TRMU family.</text>
</comment>
<dbReference type="InterPro" id="IPR014729">
    <property type="entry name" value="Rossmann-like_a/b/a_fold"/>
</dbReference>
<dbReference type="FunCoup" id="D8PUJ6">
    <property type="interactions" value="352"/>
</dbReference>
<evidence type="ECO:0000256" key="1">
    <source>
        <dbReference type="ARBA" id="ARBA00003986"/>
    </source>
</evidence>
<reference evidence="14 15" key="1">
    <citation type="journal article" date="2010" name="Nat. Biotechnol.">
        <title>Genome sequence of the model mushroom Schizophyllum commune.</title>
        <authorList>
            <person name="Ohm R.A."/>
            <person name="de Jong J.F."/>
            <person name="Lugones L.G."/>
            <person name="Aerts A."/>
            <person name="Kothe E."/>
            <person name="Stajich J.E."/>
            <person name="de Vries R.P."/>
            <person name="Record E."/>
            <person name="Levasseur A."/>
            <person name="Baker S.E."/>
            <person name="Bartholomew K.A."/>
            <person name="Coutinho P.M."/>
            <person name="Erdmann S."/>
            <person name="Fowler T.J."/>
            <person name="Gathman A.C."/>
            <person name="Lombard V."/>
            <person name="Henrissat B."/>
            <person name="Knabe N."/>
            <person name="Kuees U."/>
            <person name="Lilly W.W."/>
            <person name="Lindquist E."/>
            <person name="Lucas S."/>
            <person name="Magnuson J.K."/>
            <person name="Piumi F."/>
            <person name="Raudaskoski M."/>
            <person name="Salamov A."/>
            <person name="Schmutz J."/>
            <person name="Schwarze F.W.M.R."/>
            <person name="vanKuyk P.A."/>
            <person name="Horton J.S."/>
            <person name="Grigoriev I.V."/>
            <person name="Woesten H.A.B."/>
        </authorList>
    </citation>
    <scope>NUCLEOTIDE SEQUENCE [LARGE SCALE GENOMIC DNA]</scope>
    <source>
        <strain evidence="15">H4-8 / FGSC 9210</strain>
    </source>
</reference>
<dbReference type="PANTHER" id="PTHR11933:SF5">
    <property type="entry name" value="MITOCHONDRIAL TRNA-SPECIFIC 2-THIOURIDYLASE 1"/>
    <property type="match status" value="1"/>
</dbReference>
<dbReference type="Gene3D" id="2.40.30.10">
    <property type="entry name" value="Translation factors"/>
    <property type="match status" value="1"/>
</dbReference>
<dbReference type="InParanoid" id="D8PUJ6"/>
<comment type="catalytic activity">
    <reaction evidence="11">
        <text>5-taurinomethyluridine(34) in tRNA + S-sulfanyl-L-cysteinyl-[protein] + AH2 + ATP = 5-taurinomethyl-2-thiouridine(34) in tRNA + L-cysteinyl-[protein] + A + AMP + diphosphate + H(+)</text>
        <dbReference type="Rhea" id="RHEA:47040"/>
        <dbReference type="Rhea" id="RHEA-COMP:10131"/>
        <dbReference type="Rhea" id="RHEA-COMP:11726"/>
        <dbReference type="Rhea" id="RHEA-COMP:11732"/>
        <dbReference type="Rhea" id="RHEA-COMP:11733"/>
        <dbReference type="ChEBI" id="CHEBI:13193"/>
        <dbReference type="ChEBI" id="CHEBI:15378"/>
        <dbReference type="ChEBI" id="CHEBI:17499"/>
        <dbReference type="ChEBI" id="CHEBI:29950"/>
        <dbReference type="ChEBI" id="CHEBI:30616"/>
        <dbReference type="ChEBI" id="CHEBI:33019"/>
        <dbReference type="ChEBI" id="CHEBI:61963"/>
        <dbReference type="ChEBI" id="CHEBI:87171"/>
        <dbReference type="ChEBI" id="CHEBI:87172"/>
        <dbReference type="ChEBI" id="CHEBI:456215"/>
        <dbReference type="EC" id="2.8.1.14"/>
    </reaction>
</comment>
<dbReference type="Pfam" id="PF03054">
    <property type="entry name" value="tRNA_Me_trans"/>
    <property type="match status" value="1"/>
</dbReference>
<evidence type="ECO:0000256" key="4">
    <source>
        <dbReference type="ARBA" id="ARBA00022555"/>
    </source>
</evidence>
<dbReference type="Gene3D" id="3.40.50.620">
    <property type="entry name" value="HUPs"/>
    <property type="match status" value="1"/>
</dbReference>
<dbReference type="GO" id="GO:0005739">
    <property type="term" value="C:mitochondrion"/>
    <property type="evidence" value="ECO:0007669"/>
    <property type="project" value="EnsemblFungi"/>
</dbReference>
<dbReference type="EMBL" id="GL377303">
    <property type="protein sequence ID" value="EFI99908.1"/>
    <property type="molecule type" value="Genomic_DNA"/>
</dbReference>
<accession>D8PUJ6</accession>
<evidence type="ECO:0000256" key="11">
    <source>
        <dbReference type="ARBA" id="ARBA00049564"/>
    </source>
</evidence>
<dbReference type="eggNOG" id="KOG2805">
    <property type="taxonomic scope" value="Eukaryota"/>
</dbReference>
<dbReference type="HOGENOM" id="CLU_035188_1_2_1"/>
<keyword evidence="7" id="KW-0547">Nucleotide-binding</keyword>
<keyword evidence="6" id="KW-0819">tRNA processing</keyword>
<dbReference type="STRING" id="578458.D8PUJ6"/>
<organism evidence="15">
    <name type="scientific">Schizophyllum commune (strain H4-8 / FGSC 9210)</name>
    <name type="common">Split gill fungus</name>
    <dbReference type="NCBI Taxonomy" id="578458"/>
    <lineage>
        <taxon>Eukaryota</taxon>
        <taxon>Fungi</taxon>
        <taxon>Dikarya</taxon>
        <taxon>Basidiomycota</taxon>
        <taxon>Agaricomycotina</taxon>
        <taxon>Agaricomycetes</taxon>
        <taxon>Agaricomycetidae</taxon>
        <taxon>Agaricales</taxon>
        <taxon>Schizophyllaceae</taxon>
        <taxon>Schizophyllum</taxon>
    </lineage>
</organism>
<dbReference type="Pfam" id="PF20258">
    <property type="entry name" value="tRNA_Me_trans_C"/>
    <property type="match status" value="1"/>
</dbReference>
<evidence type="ECO:0000256" key="2">
    <source>
        <dbReference type="ARBA" id="ARBA00006191"/>
    </source>
</evidence>
<evidence type="ECO:0000313" key="15">
    <source>
        <dbReference type="Proteomes" id="UP000007431"/>
    </source>
</evidence>
<gene>
    <name evidence="14" type="ORF">SCHCODRAFT_232108</name>
</gene>
<dbReference type="InterPro" id="IPR046884">
    <property type="entry name" value="MnmA-like_central"/>
</dbReference>
<dbReference type="FunFam" id="2.30.30.280:FF:000001">
    <property type="entry name" value="tRNA-specific 2-thiouridylase MnmA"/>
    <property type="match status" value="1"/>
</dbReference>
<evidence type="ECO:0000313" key="14">
    <source>
        <dbReference type="EMBL" id="EFI99908.1"/>
    </source>
</evidence>
<keyword evidence="15" id="KW-1185">Reference proteome</keyword>
<evidence type="ECO:0000256" key="8">
    <source>
        <dbReference type="ARBA" id="ARBA00022840"/>
    </source>
</evidence>
<dbReference type="PANTHER" id="PTHR11933">
    <property type="entry name" value="TRNA 5-METHYLAMINOMETHYL-2-THIOURIDYLATE -METHYLTRANSFERASE"/>
    <property type="match status" value="1"/>
</dbReference>
<keyword evidence="4" id="KW-0820">tRNA-binding</keyword>
<dbReference type="GO" id="GO:1990799">
    <property type="term" value="P:mitochondrial tRNA wobble position uridine thiolation"/>
    <property type="evidence" value="ECO:0007669"/>
    <property type="project" value="EnsemblFungi"/>
</dbReference>
<dbReference type="GO" id="GO:0103016">
    <property type="term" value="F:tRNA-uridine 2-sulfurtransferase activity"/>
    <property type="evidence" value="ECO:0007669"/>
    <property type="project" value="EnsemblFungi"/>
</dbReference>
<dbReference type="GO" id="GO:0000049">
    <property type="term" value="F:tRNA binding"/>
    <property type="evidence" value="ECO:0007669"/>
    <property type="project" value="UniProtKB-KW"/>
</dbReference>
<feature type="domain" description="tRNA-specific 2-thiouridylase MnmA-like C-terminal" evidence="12">
    <location>
        <begin position="267"/>
        <end position="345"/>
    </location>
</feature>
<evidence type="ECO:0000256" key="3">
    <source>
        <dbReference type="ARBA" id="ARBA00011953"/>
    </source>
</evidence>